<proteinExistence type="predicted"/>
<dbReference type="PANTHER" id="PTHR47396">
    <property type="entry name" value="TYPE I RESTRICTION ENZYME ECOKI R PROTEIN"/>
    <property type="match status" value="1"/>
</dbReference>
<accession>A0A8J2ZDZ2</accession>
<organism evidence="2 3">
    <name type="scientific">Caldovatus sediminis</name>
    <dbReference type="NCBI Taxonomy" id="2041189"/>
    <lineage>
        <taxon>Bacteria</taxon>
        <taxon>Pseudomonadati</taxon>
        <taxon>Pseudomonadota</taxon>
        <taxon>Alphaproteobacteria</taxon>
        <taxon>Acetobacterales</taxon>
        <taxon>Roseomonadaceae</taxon>
        <taxon>Caldovatus</taxon>
    </lineage>
</organism>
<evidence type="ECO:0000313" key="3">
    <source>
        <dbReference type="Proteomes" id="UP000597507"/>
    </source>
</evidence>
<dbReference type="Proteomes" id="UP000597507">
    <property type="component" value="Unassembled WGS sequence"/>
</dbReference>
<gene>
    <name evidence="2" type="ORF">GCM10010964_37340</name>
</gene>
<dbReference type="InterPro" id="IPR027417">
    <property type="entry name" value="P-loop_NTPase"/>
</dbReference>
<dbReference type="GO" id="GO:0005829">
    <property type="term" value="C:cytosol"/>
    <property type="evidence" value="ECO:0007669"/>
    <property type="project" value="TreeGrafter"/>
</dbReference>
<dbReference type="InterPro" id="IPR006935">
    <property type="entry name" value="Helicase/UvrB_N"/>
</dbReference>
<dbReference type="GO" id="GO:0016787">
    <property type="term" value="F:hydrolase activity"/>
    <property type="evidence" value="ECO:0007669"/>
    <property type="project" value="InterPro"/>
</dbReference>
<keyword evidence="2" id="KW-0255">Endonuclease</keyword>
<dbReference type="Pfam" id="PF04851">
    <property type="entry name" value="ResIII"/>
    <property type="match status" value="1"/>
</dbReference>
<dbReference type="GO" id="GO:0004519">
    <property type="term" value="F:endonuclease activity"/>
    <property type="evidence" value="ECO:0007669"/>
    <property type="project" value="UniProtKB-KW"/>
</dbReference>
<dbReference type="EMBL" id="BMKS01000015">
    <property type="protein sequence ID" value="GGG46499.1"/>
    <property type="molecule type" value="Genomic_DNA"/>
</dbReference>
<name>A0A8J2ZDZ2_9PROT</name>
<dbReference type="GO" id="GO:0005524">
    <property type="term" value="F:ATP binding"/>
    <property type="evidence" value="ECO:0007669"/>
    <property type="project" value="InterPro"/>
</dbReference>
<dbReference type="Gene3D" id="3.40.91.30">
    <property type="match status" value="1"/>
</dbReference>
<dbReference type="Gene3D" id="3.40.50.300">
    <property type="entry name" value="P-loop containing nucleotide triphosphate hydrolases"/>
    <property type="match status" value="2"/>
</dbReference>
<dbReference type="InterPro" id="IPR050742">
    <property type="entry name" value="Helicase_Restrict-Modif_Enz"/>
</dbReference>
<evidence type="ECO:0000259" key="1">
    <source>
        <dbReference type="Pfam" id="PF04851"/>
    </source>
</evidence>
<dbReference type="SUPFAM" id="SSF52540">
    <property type="entry name" value="P-loop containing nucleoside triphosphate hydrolases"/>
    <property type="match status" value="2"/>
</dbReference>
<dbReference type="PANTHER" id="PTHR47396:SF1">
    <property type="entry name" value="ATP-DEPENDENT HELICASE IRC3-RELATED"/>
    <property type="match status" value="1"/>
</dbReference>
<keyword evidence="2" id="KW-0378">Hydrolase</keyword>
<dbReference type="RefSeq" id="WP_161988358.1">
    <property type="nucleotide sequence ID" value="NZ_BMKS01000015.1"/>
</dbReference>
<evidence type="ECO:0000313" key="2">
    <source>
        <dbReference type="EMBL" id="GGG46499.1"/>
    </source>
</evidence>
<dbReference type="AlphaFoldDB" id="A0A8J2ZDZ2"/>
<keyword evidence="3" id="KW-1185">Reference proteome</keyword>
<dbReference type="GO" id="GO:0003677">
    <property type="term" value="F:DNA binding"/>
    <property type="evidence" value="ECO:0007669"/>
    <property type="project" value="InterPro"/>
</dbReference>
<reference evidence="2 3" key="1">
    <citation type="journal article" date="2014" name="Int. J. Syst. Evol. Microbiol.">
        <title>Complete genome sequence of Corynebacterium casei LMG S-19264T (=DSM 44701T), isolated from a smear-ripened cheese.</title>
        <authorList>
            <consortium name="US DOE Joint Genome Institute (JGI-PGF)"/>
            <person name="Walter F."/>
            <person name="Albersmeier A."/>
            <person name="Kalinowski J."/>
            <person name="Ruckert C."/>
        </authorList>
    </citation>
    <scope>NUCLEOTIDE SEQUENCE [LARGE SCALE GENOMIC DNA]</scope>
    <source>
        <strain evidence="2 3">CGMCC 1.16330</strain>
    </source>
</reference>
<dbReference type="NCBIfam" id="NF046055">
    <property type="entry name" value="restr_BPTD_3080"/>
    <property type="match status" value="1"/>
</dbReference>
<keyword evidence="2" id="KW-0540">Nuclease</keyword>
<feature type="domain" description="Helicase/UvrB N-terminal" evidence="1">
    <location>
        <begin position="144"/>
        <end position="306"/>
    </location>
</feature>
<protein>
    <submittedName>
        <fullName evidence="2">Restriction endonuclease</fullName>
    </submittedName>
</protein>
<sequence length="1018" mass="113163">MPTTVIDNPILNSPFAEPTRHWVLDENGIPTGFPAEGRRRSEFVVPVPPPKHKLKAQGSLDLEDNFGQRKPNDYINEVRSKVAAWRSLGEAGLRSTVTPVTARLLQHWRDPTRQRRLFFCQVEAVETAIWLTEVAPKQELDRLRALSAEANPDLLRIAFKLATGAGKTTVMAMLIAWQTLNAARARNSTRFTDAFLIVAPGITVRDRLRVLLPSDPNNTYTLHDIVPREMRDDLQRARIVITNYHAFQRRETMEAPKLAKAILGGREGPVETLETEGQMVQRVCGALLGRRRIIVLNDEAHHCYREKVGAEDGPGAPKLDAEGKAEAKKNNAAARLWISGIEALQRVVKHPVTVYDLSATPFFLRGSGYPEGMLFPWVVSDFSLIDAIECGIVKVPRVPVQDLAGADEPIYRHVYKHVRDRLPKAGRGKQAKALDPEDLPSQLVGALQALYGHYAKVFANWQAKGGPTPPVFIVVCNNTATSKLVFDWIAGYEKTEKAPDGTERTVLVPGKLPLLSNVEDGGPGQRRMAARARTILIDSEELESGEALSESFRKLAAPEIEAFKRELRARGRHAEAESLSDSDLLREVMNTVGQQGRLGEQIRCVVSVSMLTEGWDARTVTHVLGVRAFGTQLLCEQVIGRALRRVSYDPVGQDEQGNGMFEAEYADVLGIPFSFVPANSAADYKPPKPTTRVHAVLPEREALEITFPRVLGYRVVLPPGRLRATFTPESRLQITPDMAPPDAINAPFVGENIKLSLEELAETRPATVAFHLAGYTLERWFKDQEGNRKPWLFPSLLAITRRWIEECLTCVGGTFPAYLLWRDVGDKAAERIYRACVEHEEGAGTLRPIMDPYNETGSSRHVAFTTTKTNFWQTDPAKCQVNLVVCDGDWEAACAQALESMPEVLRYVKNDRLGFEVPYEHGGAEHLYRPDFIAVLDDGAGPDDPLHLVLEVKGERDAQDDAKHDTMARLWVPAVNGTGRYGRWDFLRLDGPYDVAEAIRRHLAGKPHQAAPLALTAA</sequence>
<comment type="caution">
    <text evidence="2">The sequence shown here is derived from an EMBL/GenBank/DDBJ whole genome shotgun (WGS) entry which is preliminary data.</text>
</comment>